<dbReference type="GO" id="GO:0015035">
    <property type="term" value="F:protein-disulfide reductase activity"/>
    <property type="evidence" value="ECO:0007669"/>
    <property type="project" value="TreeGrafter"/>
</dbReference>
<dbReference type="PROSITE" id="PS51352">
    <property type="entry name" value="THIOREDOXIN_2"/>
    <property type="match status" value="1"/>
</dbReference>
<comment type="caution">
    <text evidence="2">The sequence shown here is derived from an EMBL/GenBank/DDBJ whole genome shotgun (WGS) entry which is preliminary data.</text>
</comment>
<dbReference type="GO" id="GO:0005829">
    <property type="term" value="C:cytosol"/>
    <property type="evidence" value="ECO:0007669"/>
    <property type="project" value="TreeGrafter"/>
</dbReference>
<dbReference type="AlphaFoldDB" id="A0A8T4KWJ7"/>
<dbReference type="InterPro" id="IPR036249">
    <property type="entry name" value="Thioredoxin-like_sf"/>
</dbReference>
<dbReference type="EMBL" id="JAGVWB010000028">
    <property type="protein sequence ID" value="MBS3058537.1"/>
    <property type="molecule type" value="Genomic_DNA"/>
</dbReference>
<sequence>MEVKVLDFTGKWCSTCIVLDKILESEVIPKYKGRVEFAKIDIEEKENLAEQHEILSVPTLILLKDGEEVWRKSGSISKDEVIKKLDEAVK</sequence>
<name>A0A8T4KWJ7_9ARCH</name>
<dbReference type="GO" id="GO:0045454">
    <property type="term" value="P:cell redox homeostasis"/>
    <property type="evidence" value="ECO:0007669"/>
    <property type="project" value="TreeGrafter"/>
</dbReference>
<dbReference type="SUPFAM" id="SSF52833">
    <property type="entry name" value="Thioredoxin-like"/>
    <property type="match status" value="1"/>
</dbReference>
<evidence type="ECO:0000259" key="1">
    <source>
        <dbReference type="PROSITE" id="PS51352"/>
    </source>
</evidence>
<organism evidence="2 3">
    <name type="scientific">Candidatus Iainarchaeum sp</name>
    <dbReference type="NCBI Taxonomy" id="3101447"/>
    <lineage>
        <taxon>Archaea</taxon>
        <taxon>Candidatus Iainarchaeota</taxon>
        <taxon>Candidatus Iainarchaeia</taxon>
        <taxon>Candidatus Iainarchaeales</taxon>
        <taxon>Candidatus Iainarchaeaceae</taxon>
        <taxon>Candidatus Iainarchaeum</taxon>
    </lineage>
</organism>
<reference evidence="2" key="1">
    <citation type="submission" date="2021-03" db="EMBL/GenBank/DDBJ databases">
        <authorList>
            <person name="Jaffe A."/>
        </authorList>
    </citation>
    <scope>NUCLEOTIDE SEQUENCE</scope>
    <source>
        <strain evidence="2">RIFCSPLOWO2_01_FULL_43_13</strain>
    </source>
</reference>
<dbReference type="CDD" id="cd02947">
    <property type="entry name" value="TRX_family"/>
    <property type="match status" value="1"/>
</dbReference>
<evidence type="ECO:0000313" key="3">
    <source>
        <dbReference type="Proteomes" id="UP000680185"/>
    </source>
</evidence>
<proteinExistence type="predicted"/>
<dbReference type="Gene3D" id="3.40.30.10">
    <property type="entry name" value="Glutaredoxin"/>
    <property type="match status" value="1"/>
</dbReference>
<dbReference type="PANTHER" id="PTHR45663:SF11">
    <property type="entry name" value="GEO12009P1"/>
    <property type="match status" value="1"/>
</dbReference>
<feature type="domain" description="Thioredoxin" evidence="1">
    <location>
        <begin position="1"/>
        <end position="90"/>
    </location>
</feature>
<protein>
    <submittedName>
        <fullName evidence="2">Thioredoxin family protein</fullName>
    </submittedName>
</protein>
<accession>A0A8T4KWJ7</accession>
<dbReference type="PANTHER" id="PTHR45663">
    <property type="entry name" value="GEO12009P1"/>
    <property type="match status" value="1"/>
</dbReference>
<dbReference type="InterPro" id="IPR013766">
    <property type="entry name" value="Thioredoxin_domain"/>
</dbReference>
<reference evidence="2" key="2">
    <citation type="submission" date="2021-05" db="EMBL/GenBank/DDBJ databases">
        <title>Protein family content uncovers lineage relationships and bacterial pathway maintenance mechanisms in DPANN archaea.</title>
        <authorList>
            <person name="Castelle C.J."/>
            <person name="Meheust R."/>
            <person name="Jaffe A.L."/>
            <person name="Seitz K."/>
            <person name="Gong X."/>
            <person name="Baker B.J."/>
            <person name="Banfield J.F."/>
        </authorList>
    </citation>
    <scope>NUCLEOTIDE SEQUENCE</scope>
    <source>
        <strain evidence="2">RIFCSPLOWO2_01_FULL_43_13</strain>
    </source>
</reference>
<dbReference type="Proteomes" id="UP000680185">
    <property type="component" value="Unassembled WGS sequence"/>
</dbReference>
<dbReference type="Pfam" id="PF00085">
    <property type="entry name" value="Thioredoxin"/>
    <property type="match status" value="1"/>
</dbReference>
<gene>
    <name evidence="2" type="ORF">J4478_04005</name>
</gene>
<evidence type="ECO:0000313" key="2">
    <source>
        <dbReference type="EMBL" id="MBS3058537.1"/>
    </source>
</evidence>